<name>A0AAV4ZHZ7_9HYPH</name>
<reference evidence="2" key="1">
    <citation type="journal article" date="2016" name="Front. Microbiol.">
        <title>Genome Sequence of the Piezophilic, Mesophilic Sulfate-Reducing Bacterium Desulfovibrio indicus J2T.</title>
        <authorList>
            <person name="Cao J."/>
            <person name="Maignien L."/>
            <person name="Shao Z."/>
            <person name="Alain K."/>
            <person name="Jebbar M."/>
        </authorList>
    </citation>
    <scope>NUCLEOTIDE SEQUENCE</scope>
    <source>
        <strain evidence="2">DSM 16372</strain>
    </source>
</reference>
<dbReference type="RefSeq" id="WP_238229803.1">
    <property type="nucleotide sequence ID" value="NZ_BPQO01000004.1"/>
</dbReference>
<feature type="transmembrane region" description="Helical" evidence="1">
    <location>
        <begin position="12"/>
        <end position="29"/>
    </location>
</feature>
<accession>A0AAV4ZHZ7</accession>
<dbReference type="AlphaFoldDB" id="A0AAV4ZHZ7"/>
<evidence type="ECO:0000313" key="2">
    <source>
        <dbReference type="EMBL" id="GJD87812.1"/>
    </source>
</evidence>
<keyword evidence="1" id="KW-1133">Transmembrane helix</keyword>
<sequence>MVGNQRSKVASYLSVVGVIFVCIIAYKFATRTIDATYPDRAQYKCQPEGGRRDPSDPSITRPEGVIRVIRLTDNGEFVDRCELTEALYDLACDEDPSIYGSRRVCRKESVGLPKLTLLYVHGWKHGSDPCDSDYLNFRKLIDSLTVENLGKKNVLGIYVSWQADVRWLPWIFKNISFWDKKAVADDIARSGVVTGIVGSVAAFSNSSRGRGDQFLALGHSFGARILFSATSQSIIYEANRSHPGYARGTYKPIKAAADAVILLNPAFEAAHFSFIDGFRRGRKGPGFSTAECTRGKIEDWDEEKFAAEQTPVLLSISSSGDYATRFAFPAGSLLAFDFSERQRTTVGNYCNFATHVLRTTNGDESDCRPQEPSQTTNTFKAEGLCLQRKNDVDRYQPNNPFMVAETTSEIIEDHNDIWNDKFSRWLLAFVKALERRIDETSEPARR</sequence>
<dbReference type="Proteomes" id="UP001055247">
    <property type="component" value="Unassembled WGS sequence"/>
</dbReference>
<gene>
    <name evidence="2" type="ORF">BHAOGJBA_1317</name>
</gene>
<reference evidence="2" key="2">
    <citation type="submission" date="2021-08" db="EMBL/GenBank/DDBJ databases">
        <authorList>
            <person name="Tani A."/>
            <person name="Ola A."/>
            <person name="Ogura Y."/>
            <person name="Katsura K."/>
            <person name="Hayashi T."/>
        </authorList>
    </citation>
    <scope>NUCLEOTIDE SEQUENCE</scope>
    <source>
        <strain evidence="2">DSM 16372</strain>
    </source>
</reference>
<comment type="caution">
    <text evidence="2">The sequence shown here is derived from an EMBL/GenBank/DDBJ whole genome shotgun (WGS) entry which is preliminary data.</text>
</comment>
<evidence type="ECO:0000256" key="1">
    <source>
        <dbReference type="SAM" id="Phobius"/>
    </source>
</evidence>
<evidence type="ECO:0000313" key="3">
    <source>
        <dbReference type="Proteomes" id="UP001055247"/>
    </source>
</evidence>
<organism evidence="2 3">
    <name type="scientific">Methylobacterium hispanicum</name>
    <dbReference type="NCBI Taxonomy" id="270350"/>
    <lineage>
        <taxon>Bacteria</taxon>
        <taxon>Pseudomonadati</taxon>
        <taxon>Pseudomonadota</taxon>
        <taxon>Alphaproteobacteria</taxon>
        <taxon>Hyphomicrobiales</taxon>
        <taxon>Methylobacteriaceae</taxon>
        <taxon>Methylobacterium</taxon>
    </lineage>
</organism>
<keyword evidence="3" id="KW-1185">Reference proteome</keyword>
<keyword evidence="1" id="KW-0812">Transmembrane</keyword>
<proteinExistence type="predicted"/>
<keyword evidence="1" id="KW-0472">Membrane</keyword>
<protein>
    <submittedName>
        <fullName evidence="2">Uncharacterized protein</fullName>
    </submittedName>
</protein>
<dbReference type="EMBL" id="BPQO01000004">
    <property type="protein sequence ID" value="GJD87812.1"/>
    <property type="molecule type" value="Genomic_DNA"/>
</dbReference>